<evidence type="ECO:0000256" key="1">
    <source>
        <dbReference type="ARBA" id="ARBA00008668"/>
    </source>
</evidence>
<keyword evidence="3" id="KW-0442">Lipid degradation</keyword>
<accession>A0AAV3PYR5</accession>
<dbReference type="EMBL" id="BAABME010019207">
    <property type="protein sequence ID" value="GAA0156428.1"/>
    <property type="molecule type" value="Genomic_DNA"/>
</dbReference>
<dbReference type="InterPro" id="IPR051058">
    <property type="entry name" value="GDSL_Est/Lipase"/>
</dbReference>
<dbReference type="GO" id="GO:0016788">
    <property type="term" value="F:hydrolase activity, acting on ester bonds"/>
    <property type="evidence" value="ECO:0007669"/>
    <property type="project" value="InterPro"/>
</dbReference>
<evidence type="ECO:0000256" key="2">
    <source>
        <dbReference type="ARBA" id="ARBA00022801"/>
    </source>
</evidence>
<proteinExistence type="inferred from homology"/>
<dbReference type="PANTHER" id="PTHR45648">
    <property type="entry name" value="GDSL LIPASE/ACYLHYDROLASE FAMILY PROTEIN (AFU_ORTHOLOGUE AFUA_4G14700)"/>
    <property type="match status" value="1"/>
</dbReference>
<reference evidence="4 5" key="1">
    <citation type="submission" date="2024-01" db="EMBL/GenBank/DDBJ databases">
        <title>The complete chloroplast genome sequence of Lithospermum erythrorhizon: insights into the phylogenetic relationship among Boraginaceae species and the maternal lineages of purple gromwells.</title>
        <authorList>
            <person name="Okada T."/>
            <person name="Watanabe K."/>
        </authorList>
    </citation>
    <scope>NUCLEOTIDE SEQUENCE [LARGE SCALE GENOMIC DNA]</scope>
</reference>
<dbReference type="Gene3D" id="3.40.50.1110">
    <property type="entry name" value="SGNH hydrolase"/>
    <property type="match status" value="1"/>
</dbReference>
<evidence type="ECO:0000313" key="5">
    <source>
        <dbReference type="Proteomes" id="UP001454036"/>
    </source>
</evidence>
<dbReference type="GO" id="GO:0016042">
    <property type="term" value="P:lipid catabolic process"/>
    <property type="evidence" value="ECO:0007669"/>
    <property type="project" value="UniProtKB-KW"/>
</dbReference>
<dbReference type="AlphaFoldDB" id="A0AAV3PYR5"/>
<dbReference type="InterPro" id="IPR036514">
    <property type="entry name" value="SGNH_hydro_sf"/>
</dbReference>
<comment type="caution">
    <text evidence="4">The sequence shown here is derived from an EMBL/GenBank/DDBJ whole genome shotgun (WGS) entry which is preliminary data.</text>
</comment>
<sequence length="164" mass="18025">MQKLYDLDSRRVLVTGIGPLGCVPGVLATRSTNGKCAEEPQLAAEIFNKHLLQLIKDLNQDIGSDVFVAVNAGALQNDFIHHPQQFDFVTSKDACCGQGSYNAVGLCTIFSRLCQNRSAYAFWDAFHPTERANKIIVESIMNGAEKFITPMNLSTILALDAIKY</sequence>
<comment type="similarity">
    <text evidence="1">Belongs to the 'GDSL' lipolytic enzyme family.</text>
</comment>
<dbReference type="InterPro" id="IPR001087">
    <property type="entry name" value="GDSL"/>
</dbReference>
<dbReference type="Proteomes" id="UP001454036">
    <property type="component" value="Unassembled WGS sequence"/>
</dbReference>
<name>A0AAV3PYR5_LITER</name>
<keyword evidence="3" id="KW-0443">Lipid metabolism</keyword>
<evidence type="ECO:0000256" key="3">
    <source>
        <dbReference type="ARBA" id="ARBA00022963"/>
    </source>
</evidence>
<protein>
    <submittedName>
        <fullName evidence="4">Lipase</fullName>
    </submittedName>
</protein>
<keyword evidence="5" id="KW-1185">Reference proteome</keyword>
<dbReference type="PANTHER" id="PTHR45648:SF58">
    <property type="entry name" value="GDSL ESTERASE_LIPASE LTL1-LIKE"/>
    <property type="match status" value="1"/>
</dbReference>
<gene>
    <name evidence="4" type="ORF">LIER_38268</name>
</gene>
<keyword evidence="2" id="KW-0378">Hydrolase</keyword>
<evidence type="ECO:0000313" key="4">
    <source>
        <dbReference type="EMBL" id="GAA0156428.1"/>
    </source>
</evidence>
<dbReference type="Pfam" id="PF00657">
    <property type="entry name" value="Lipase_GDSL"/>
    <property type="match status" value="1"/>
</dbReference>
<organism evidence="4 5">
    <name type="scientific">Lithospermum erythrorhizon</name>
    <name type="common">Purple gromwell</name>
    <name type="synonym">Lithospermum officinale var. erythrorhizon</name>
    <dbReference type="NCBI Taxonomy" id="34254"/>
    <lineage>
        <taxon>Eukaryota</taxon>
        <taxon>Viridiplantae</taxon>
        <taxon>Streptophyta</taxon>
        <taxon>Embryophyta</taxon>
        <taxon>Tracheophyta</taxon>
        <taxon>Spermatophyta</taxon>
        <taxon>Magnoliopsida</taxon>
        <taxon>eudicotyledons</taxon>
        <taxon>Gunneridae</taxon>
        <taxon>Pentapetalae</taxon>
        <taxon>asterids</taxon>
        <taxon>lamiids</taxon>
        <taxon>Boraginales</taxon>
        <taxon>Boraginaceae</taxon>
        <taxon>Boraginoideae</taxon>
        <taxon>Lithospermeae</taxon>
        <taxon>Lithospermum</taxon>
    </lineage>
</organism>